<sequence length="930" mass="105898">MEGYELAQKQCKLAFERRDHEEAVRLLHLQDPSSLLYQWEPGLLHHSMSNGWLDVTRDLVNIYHFSPANYYYNDECCLYTAVKGNHVVIVQYLLKECHCDPMNMVLTEYGKAVPLLHYVAKKGLLDVLKCMVMNINGHVMDKQYRNSYGQTVLHCAVQHLNVINYLINDCTCDVTVIDKHGRTPLHYAADWGIAEVIEFFLSTGKCDPLVKDNEGKTPLQLAKEHYLNNNRSAMIAIFKKFGDIKISHPIDSYVNVLLLGNPGAGKSTLSHVVNDTATGSIVLGSFRNVKGVVPCTAGIIPYKLQHRALGNIILHDFAGHSEYYSSHSAVIENLLRGSGGVFLIVVNILEKEAVKQLHQWLAVVRNETQKALNQCHVIVIVSHVDAVSNPEERRKRLEKLQEIIVRERFKSVSLDCRKLGGNDLNSFFIILSIACNSVRSTLSGKNLSLYCHMMYGLLEERKENVLTLSDIMSATKENNKYNLSDKKEDILDALYLLDSTCLAQVFESEEKVWVVVNKGILLTEVNGILFAPETFKEHVDIASNTSIMSMSGLTRLFPKYDPDMLVCFLKNMELCQELDPSFLRTTNLVAEDREETGDSPSEGQRRGERLLFFPCLLSSDKPKEMTSQAYRFGWFLQCTRKHDFFPPRYFHILSLHLVFKMAQPQEDDKLKRRCTFWKNGLYWFNGHGVGSLVEVVDESQCVLVLMSCEKGYSDNMVSLRRDVIGEVMNVYKESCPSLNVKELVIDPKELAYPVNIPRERTMYSVKDILSALYKREDFLVNATGIRHTKLKRILPCESLSSSHLSLLGGRDIKEVIEIAEESNTIITRIKLDIKDLDIVIEELLLNHLEYSNWHQFGLHLGLYDQTLNSIKKDHGECKQCLIQCMSAWLREKDKVREKGGPSWSSLARALDTVGEKSIASYIKTKYCTKI</sequence>
<dbReference type="OrthoDB" id="1616434at2759"/>
<feature type="repeat" description="ANK" evidence="1">
    <location>
        <begin position="180"/>
        <end position="204"/>
    </location>
</feature>
<dbReference type="PROSITE" id="PS50088">
    <property type="entry name" value="ANK_REPEAT"/>
    <property type="match status" value="1"/>
</dbReference>
<organism evidence="2">
    <name type="scientific">Amphimedon queenslandica</name>
    <name type="common">Sponge</name>
    <dbReference type="NCBI Taxonomy" id="400682"/>
    <lineage>
        <taxon>Eukaryota</taxon>
        <taxon>Metazoa</taxon>
        <taxon>Porifera</taxon>
        <taxon>Demospongiae</taxon>
        <taxon>Heteroscleromorpha</taxon>
        <taxon>Haplosclerida</taxon>
        <taxon>Niphatidae</taxon>
        <taxon>Amphimedon</taxon>
    </lineage>
</organism>
<dbReference type="SUPFAM" id="SSF48403">
    <property type="entry name" value="Ankyrin repeat"/>
    <property type="match status" value="1"/>
</dbReference>
<dbReference type="Pfam" id="PF12796">
    <property type="entry name" value="Ank_2"/>
    <property type="match status" value="1"/>
</dbReference>
<dbReference type="Gene3D" id="3.40.50.300">
    <property type="entry name" value="P-loop containing nucleotide triphosphate hydrolases"/>
    <property type="match status" value="1"/>
</dbReference>
<dbReference type="SUPFAM" id="SSF52540">
    <property type="entry name" value="P-loop containing nucleoside triphosphate hydrolases"/>
    <property type="match status" value="1"/>
</dbReference>
<dbReference type="eggNOG" id="KOG0504">
    <property type="taxonomic scope" value="Eukaryota"/>
</dbReference>
<accession>A0A1X7V967</accession>
<evidence type="ECO:0000313" key="2">
    <source>
        <dbReference type="EnsemblMetazoa" id="Aqu2.1.36845_001"/>
    </source>
</evidence>
<evidence type="ECO:0000256" key="1">
    <source>
        <dbReference type="PROSITE-ProRule" id="PRU00023"/>
    </source>
</evidence>
<dbReference type="Gene3D" id="1.10.533.10">
    <property type="entry name" value="Death Domain, Fas"/>
    <property type="match status" value="1"/>
</dbReference>
<dbReference type="CDD" id="cd00882">
    <property type="entry name" value="Ras_like_GTPase"/>
    <property type="match status" value="1"/>
</dbReference>
<dbReference type="PANTHER" id="PTHR47679:SF2">
    <property type="entry name" value="C-TERMINAL OF ROC (COR) DOMAIN-CONTAINING PROTEIN"/>
    <property type="match status" value="1"/>
</dbReference>
<dbReference type="EnsemblMetazoa" id="Aqu2.1.36845_001">
    <property type="protein sequence ID" value="Aqu2.1.36845_001"/>
    <property type="gene ID" value="Aqu2.1.36845"/>
</dbReference>
<dbReference type="InterPro" id="IPR011029">
    <property type="entry name" value="DEATH-like_dom_sf"/>
</dbReference>
<dbReference type="Gene3D" id="1.25.40.20">
    <property type="entry name" value="Ankyrin repeat-containing domain"/>
    <property type="match status" value="1"/>
</dbReference>
<reference evidence="2" key="1">
    <citation type="submission" date="2017-05" db="UniProtKB">
        <authorList>
            <consortium name="EnsemblMetazoa"/>
        </authorList>
    </citation>
    <scope>IDENTIFICATION</scope>
</reference>
<dbReference type="SUPFAM" id="SSF47986">
    <property type="entry name" value="DEATH domain"/>
    <property type="match status" value="1"/>
</dbReference>
<dbReference type="InterPro" id="IPR002110">
    <property type="entry name" value="Ankyrin_rpt"/>
</dbReference>
<protein>
    <submittedName>
        <fullName evidence="2">Uncharacterized protein</fullName>
    </submittedName>
</protein>
<dbReference type="PANTHER" id="PTHR47679">
    <property type="entry name" value="PROTEIN TORNADO 1"/>
    <property type="match status" value="1"/>
</dbReference>
<dbReference type="SMART" id="SM00248">
    <property type="entry name" value="ANK"/>
    <property type="match status" value="5"/>
</dbReference>
<proteinExistence type="predicted"/>
<dbReference type="InParanoid" id="A0A1X7V967"/>
<name>A0A1X7V967_AMPQE</name>
<dbReference type="AlphaFoldDB" id="A0A1X7V967"/>
<dbReference type="PROSITE" id="PS50297">
    <property type="entry name" value="ANK_REP_REGION"/>
    <property type="match status" value="1"/>
</dbReference>
<dbReference type="InterPro" id="IPR027417">
    <property type="entry name" value="P-loop_NTPase"/>
</dbReference>
<keyword evidence="1" id="KW-0040">ANK repeat</keyword>
<dbReference type="InterPro" id="IPR036770">
    <property type="entry name" value="Ankyrin_rpt-contain_sf"/>
</dbReference>